<sequence>MEIDDQPLPLPDAARRTLAAWHRLLERNAMEELDPLLSDGIVFRSPVAHTPYPGRDAIKLVLKTVNTVFQNFRYHRTFASSDGSSVVLEFSAEVDGKALKGIDMLRFDEEGRIVEFEVMVRPMSGLQALGAAMGERLGAARETLTGKAPRH</sequence>
<dbReference type="EMBL" id="JABEMD010000005">
    <property type="protein sequence ID" value="NNH10196.1"/>
    <property type="molecule type" value="Genomic_DNA"/>
</dbReference>
<accession>A0A849B6S6</accession>
<feature type="domain" description="SnoaL-like" evidence="1">
    <location>
        <begin position="19"/>
        <end position="115"/>
    </location>
</feature>
<comment type="caution">
    <text evidence="2">The sequence shown here is derived from an EMBL/GenBank/DDBJ whole genome shotgun (WGS) entry which is preliminary data.</text>
</comment>
<dbReference type="RefSeq" id="WP_151022494.1">
    <property type="nucleotide sequence ID" value="NZ_BAAAEB010000022.1"/>
</dbReference>
<protein>
    <submittedName>
        <fullName evidence="2">Nuclear transport factor 2 family protein</fullName>
    </submittedName>
</protein>
<reference evidence="2 3" key="1">
    <citation type="submission" date="2020-05" db="EMBL/GenBank/DDBJ databases">
        <title>MicrobeNet Type strains.</title>
        <authorList>
            <person name="Nicholson A.C."/>
        </authorList>
    </citation>
    <scope>NUCLEOTIDE SEQUENCE [LARGE SCALE GENOMIC DNA]</scope>
    <source>
        <strain evidence="2 3">ATCC 700815</strain>
    </source>
</reference>
<evidence type="ECO:0000313" key="2">
    <source>
        <dbReference type="EMBL" id="NNH10196.1"/>
    </source>
</evidence>
<dbReference type="Gene3D" id="3.10.450.50">
    <property type="match status" value="1"/>
</dbReference>
<evidence type="ECO:0000259" key="1">
    <source>
        <dbReference type="Pfam" id="PF12680"/>
    </source>
</evidence>
<evidence type="ECO:0000313" key="3">
    <source>
        <dbReference type="Proteomes" id="UP000542973"/>
    </source>
</evidence>
<organism evidence="2 3">
    <name type="scientific">Cupriavidus gilardii</name>
    <dbReference type="NCBI Taxonomy" id="82541"/>
    <lineage>
        <taxon>Bacteria</taxon>
        <taxon>Pseudomonadati</taxon>
        <taxon>Pseudomonadota</taxon>
        <taxon>Betaproteobacteria</taxon>
        <taxon>Burkholderiales</taxon>
        <taxon>Burkholderiaceae</taxon>
        <taxon>Cupriavidus</taxon>
    </lineage>
</organism>
<dbReference type="InterPro" id="IPR032710">
    <property type="entry name" value="NTF2-like_dom_sf"/>
</dbReference>
<dbReference type="SUPFAM" id="SSF54427">
    <property type="entry name" value="NTF2-like"/>
    <property type="match status" value="1"/>
</dbReference>
<dbReference type="Proteomes" id="UP000542973">
    <property type="component" value="Unassembled WGS sequence"/>
</dbReference>
<dbReference type="InterPro" id="IPR037401">
    <property type="entry name" value="SnoaL-like"/>
</dbReference>
<gene>
    <name evidence="2" type="ORF">HLB16_04780</name>
</gene>
<dbReference type="Pfam" id="PF12680">
    <property type="entry name" value="SnoaL_2"/>
    <property type="match status" value="1"/>
</dbReference>
<dbReference type="AlphaFoldDB" id="A0A849B6S6"/>
<name>A0A849B6S6_9BURK</name>
<proteinExistence type="predicted"/>